<sequence>MMEAVQPGNEGTDSRAGPKGRERLETMSGTAQQGE</sequence>
<dbReference type="RefSeq" id="XP_022472833.1">
    <property type="nucleotide sequence ID" value="XM_022620734.1"/>
</dbReference>
<comment type="caution">
    <text evidence="2">The sequence shown here is derived from an EMBL/GenBank/DDBJ whole genome shotgun (WGS) entry which is preliminary data.</text>
</comment>
<proteinExistence type="predicted"/>
<dbReference type="Proteomes" id="UP000176998">
    <property type="component" value="Unassembled WGS sequence"/>
</dbReference>
<dbReference type="AlphaFoldDB" id="A0A1G4B2Z0"/>
<feature type="region of interest" description="Disordered" evidence="1">
    <location>
        <begin position="1"/>
        <end position="35"/>
    </location>
</feature>
<dbReference type="GeneID" id="34562244"/>
<gene>
    <name evidence="2" type="ORF">CORC01_09104</name>
</gene>
<evidence type="ECO:0000256" key="1">
    <source>
        <dbReference type="SAM" id="MobiDB-lite"/>
    </source>
</evidence>
<keyword evidence="3" id="KW-1185">Reference proteome</keyword>
<organism evidence="2 3">
    <name type="scientific">Colletotrichum orchidophilum</name>
    <dbReference type="NCBI Taxonomy" id="1209926"/>
    <lineage>
        <taxon>Eukaryota</taxon>
        <taxon>Fungi</taxon>
        <taxon>Dikarya</taxon>
        <taxon>Ascomycota</taxon>
        <taxon>Pezizomycotina</taxon>
        <taxon>Sordariomycetes</taxon>
        <taxon>Hypocreomycetidae</taxon>
        <taxon>Glomerellales</taxon>
        <taxon>Glomerellaceae</taxon>
        <taxon>Colletotrichum</taxon>
    </lineage>
</organism>
<evidence type="ECO:0000313" key="2">
    <source>
        <dbReference type="EMBL" id="OHE95672.1"/>
    </source>
</evidence>
<evidence type="ECO:0000313" key="3">
    <source>
        <dbReference type="Proteomes" id="UP000176998"/>
    </source>
</evidence>
<dbReference type="OrthoDB" id="10443018at2759"/>
<name>A0A1G4B2Z0_9PEZI</name>
<accession>A0A1G4B2Z0</accession>
<dbReference type="EMBL" id="MJBS01000080">
    <property type="protein sequence ID" value="OHE95672.1"/>
    <property type="molecule type" value="Genomic_DNA"/>
</dbReference>
<reference evidence="2 3" key="1">
    <citation type="submission" date="2016-09" db="EMBL/GenBank/DDBJ databases">
        <authorList>
            <person name="Capua I."/>
            <person name="De Benedictis P."/>
            <person name="Joannis T."/>
            <person name="Lombin L.H."/>
            <person name="Cattoli G."/>
        </authorList>
    </citation>
    <scope>NUCLEOTIDE SEQUENCE [LARGE SCALE GENOMIC DNA]</scope>
    <source>
        <strain evidence="2 3">IMI 309357</strain>
    </source>
</reference>
<protein>
    <submittedName>
        <fullName evidence="2">Uncharacterized protein</fullName>
    </submittedName>
</protein>